<accession>A0A382T9V3</accession>
<dbReference type="InterPro" id="IPR023799">
    <property type="entry name" value="RbfA_dom_sf"/>
</dbReference>
<dbReference type="SUPFAM" id="SSF89919">
    <property type="entry name" value="Ribosome-binding factor A, RbfA"/>
    <property type="match status" value="1"/>
</dbReference>
<name>A0A382T9V3_9ZZZZ</name>
<organism evidence="1">
    <name type="scientific">marine metagenome</name>
    <dbReference type="NCBI Taxonomy" id="408172"/>
    <lineage>
        <taxon>unclassified sequences</taxon>
        <taxon>metagenomes</taxon>
        <taxon>ecological metagenomes</taxon>
    </lineage>
</organism>
<dbReference type="Pfam" id="PF02033">
    <property type="entry name" value="RBFA"/>
    <property type="match status" value="1"/>
</dbReference>
<dbReference type="InterPro" id="IPR015946">
    <property type="entry name" value="KH_dom-like_a/b"/>
</dbReference>
<dbReference type="EMBL" id="UINC01134537">
    <property type="protein sequence ID" value="SVD18138.1"/>
    <property type="molecule type" value="Genomic_DNA"/>
</dbReference>
<dbReference type="PANTHER" id="PTHR33515:SF1">
    <property type="entry name" value="RIBOSOME-BINDING FACTOR A, CHLOROPLASTIC-RELATED"/>
    <property type="match status" value="1"/>
</dbReference>
<proteinExistence type="inferred from homology"/>
<dbReference type="NCBIfam" id="TIGR00082">
    <property type="entry name" value="rbfA"/>
    <property type="match status" value="1"/>
</dbReference>
<dbReference type="InterPro" id="IPR000238">
    <property type="entry name" value="RbfA"/>
</dbReference>
<evidence type="ECO:0000313" key="1">
    <source>
        <dbReference type="EMBL" id="SVD18138.1"/>
    </source>
</evidence>
<dbReference type="AlphaFoldDB" id="A0A382T9V3"/>
<reference evidence="1" key="1">
    <citation type="submission" date="2018-05" db="EMBL/GenBank/DDBJ databases">
        <authorList>
            <person name="Lanie J.A."/>
            <person name="Ng W.-L."/>
            <person name="Kazmierczak K.M."/>
            <person name="Andrzejewski T.M."/>
            <person name="Davidsen T.M."/>
            <person name="Wayne K.J."/>
            <person name="Tettelin H."/>
            <person name="Glass J.I."/>
            <person name="Rusch D."/>
            <person name="Podicherti R."/>
            <person name="Tsui H.-C.T."/>
            <person name="Winkler M.E."/>
        </authorList>
    </citation>
    <scope>NUCLEOTIDE SEQUENCE</scope>
</reference>
<gene>
    <name evidence="1" type="ORF">METZ01_LOCUS370992</name>
</gene>
<dbReference type="GO" id="GO:0006364">
    <property type="term" value="P:rRNA processing"/>
    <property type="evidence" value="ECO:0007669"/>
    <property type="project" value="InterPro"/>
</dbReference>
<protein>
    <recommendedName>
        <fullName evidence="2">Ribosome-binding factor A</fullName>
    </recommendedName>
</protein>
<evidence type="ECO:0008006" key="2">
    <source>
        <dbReference type="Google" id="ProtNLM"/>
    </source>
</evidence>
<dbReference type="Gene3D" id="3.30.300.20">
    <property type="match status" value="1"/>
</dbReference>
<dbReference type="PANTHER" id="PTHR33515">
    <property type="entry name" value="RIBOSOME-BINDING FACTOR A, CHLOROPLASTIC-RELATED"/>
    <property type="match status" value="1"/>
</dbReference>
<dbReference type="HAMAP" id="MF_00003">
    <property type="entry name" value="RbfA"/>
    <property type="match status" value="1"/>
</dbReference>
<sequence length="120" mass="13851">MRFKRSQRIQELLLEEISKLLQSGLKDPRIGFATLTRVEVSDNLKHAKVFVSVMGSEQEKIDTLEALKSAKGFIRNSLGKNLYLRYLPELEFKKDDNAEHVEKITRILKDLHPESDSEPI</sequence>
<dbReference type="GO" id="GO:0005829">
    <property type="term" value="C:cytosol"/>
    <property type="evidence" value="ECO:0007669"/>
    <property type="project" value="TreeGrafter"/>
</dbReference>
<dbReference type="GO" id="GO:0043024">
    <property type="term" value="F:ribosomal small subunit binding"/>
    <property type="evidence" value="ECO:0007669"/>
    <property type="project" value="TreeGrafter"/>
</dbReference>